<dbReference type="InterPro" id="IPR002130">
    <property type="entry name" value="Cyclophilin-type_PPIase_dom"/>
</dbReference>
<evidence type="ECO:0000313" key="5">
    <source>
        <dbReference type="Ensembl" id="ENSEEEP00000059447.1"/>
    </source>
</evidence>
<dbReference type="GO" id="GO:0005737">
    <property type="term" value="C:cytoplasm"/>
    <property type="evidence" value="ECO:0007669"/>
    <property type="project" value="TreeGrafter"/>
</dbReference>
<evidence type="ECO:0000256" key="3">
    <source>
        <dbReference type="RuleBase" id="RU363019"/>
    </source>
</evidence>
<dbReference type="InterPro" id="IPR029000">
    <property type="entry name" value="Cyclophilin-like_dom_sf"/>
</dbReference>
<keyword evidence="2" id="KW-0677">Repeat</keyword>
<reference evidence="5" key="2">
    <citation type="submission" date="2025-08" db="UniProtKB">
        <authorList>
            <consortium name="Ensembl"/>
        </authorList>
    </citation>
    <scope>IDENTIFICATION</scope>
</reference>
<evidence type="ECO:0000259" key="4">
    <source>
        <dbReference type="PROSITE" id="PS50072"/>
    </source>
</evidence>
<evidence type="ECO:0000256" key="1">
    <source>
        <dbReference type="ARBA" id="ARBA00022553"/>
    </source>
</evidence>
<dbReference type="Gene3D" id="2.40.100.10">
    <property type="entry name" value="Cyclophilin-like"/>
    <property type="match status" value="1"/>
</dbReference>
<dbReference type="GO" id="GO:0006457">
    <property type="term" value="P:protein folding"/>
    <property type="evidence" value="ECO:0007669"/>
    <property type="project" value="TreeGrafter"/>
</dbReference>
<proteinExistence type="inferred from homology"/>
<dbReference type="PANTHER" id="PTHR11071:SF561">
    <property type="entry name" value="PEPTIDYL-PROLYL CIS-TRANS ISOMERASE D-RELATED"/>
    <property type="match status" value="1"/>
</dbReference>
<feature type="domain" description="PPIase cyclophilin-type" evidence="4">
    <location>
        <begin position="51"/>
        <end position="207"/>
    </location>
</feature>
<protein>
    <recommendedName>
        <fullName evidence="3">Peptidyl-prolyl cis-trans isomerase</fullName>
        <shortName evidence="3">PPIase</shortName>
        <ecNumber evidence="3">5.2.1.8</ecNumber>
    </recommendedName>
</protein>
<dbReference type="GeneTree" id="ENSGT00940000156008"/>
<reference evidence="5 6" key="1">
    <citation type="submission" date="2020-05" db="EMBL/GenBank/DDBJ databases">
        <title>Electrophorus electricus (electric eel) genome, fEleEle1, primary haplotype.</title>
        <authorList>
            <person name="Myers G."/>
            <person name="Meyer A."/>
            <person name="Fedrigo O."/>
            <person name="Formenti G."/>
            <person name="Rhie A."/>
            <person name="Tracey A."/>
            <person name="Sims Y."/>
            <person name="Jarvis E.D."/>
        </authorList>
    </citation>
    <scope>NUCLEOTIDE SEQUENCE [LARGE SCALE GENOMIC DNA]</scope>
</reference>
<evidence type="ECO:0000256" key="2">
    <source>
        <dbReference type="ARBA" id="ARBA00022737"/>
    </source>
</evidence>
<comment type="similarity">
    <text evidence="3">Belongs to the cyclophilin-type PPIase family.</text>
</comment>
<keyword evidence="1" id="KW-0597">Phosphoprotein</keyword>
<dbReference type="GO" id="GO:0003755">
    <property type="term" value="F:peptidyl-prolyl cis-trans isomerase activity"/>
    <property type="evidence" value="ECO:0007669"/>
    <property type="project" value="UniProtKB-UniRule"/>
</dbReference>
<gene>
    <name evidence="5" type="primary">LOC113590242</name>
</gene>
<sequence length="220" mass="24554">MEQFAGKFKSAELADSFRKTFTECQSRMAQVDFSQSDRITELSKPGNPLVFFTVAADGEVIGKITMELFRHVVPKTVENFRALCTGEKGFGYRNSVFHKIIPDLMCQGGDITNQDGTGGKSIYGDNFADENFEVKHTGEGILSMVSCGRDTYNSQFLITMKKSEHLDFKHVVFGFVKNGMDVVRQMGELGSKSGRPSKMITVIDYCARTVLKPLAIFKQQ</sequence>
<comment type="function">
    <text evidence="3">PPIases accelerate the folding of proteins. It catalyzes the cis-trans isomerization of proline imidic peptide bonds in oligopeptides.</text>
</comment>
<dbReference type="PRINTS" id="PR00153">
    <property type="entry name" value="CSAPPISMRASE"/>
</dbReference>
<accession>A0AAY5ESS0</accession>
<dbReference type="Pfam" id="PF00160">
    <property type="entry name" value="Pro_isomerase"/>
    <property type="match status" value="1"/>
</dbReference>
<dbReference type="SUPFAM" id="SSF50891">
    <property type="entry name" value="Cyclophilin-like"/>
    <property type="match status" value="1"/>
</dbReference>
<dbReference type="Proteomes" id="UP000314983">
    <property type="component" value="Chromosome 18"/>
</dbReference>
<keyword evidence="6" id="KW-1185">Reference proteome</keyword>
<dbReference type="PROSITE" id="PS50072">
    <property type="entry name" value="CSA_PPIASE_2"/>
    <property type="match status" value="1"/>
</dbReference>
<dbReference type="PANTHER" id="PTHR11071">
    <property type="entry name" value="PEPTIDYL-PROLYL CIS-TRANS ISOMERASE"/>
    <property type="match status" value="1"/>
</dbReference>
<comment type="catalytic activity">
    <reaction evidence="3">
        <text>[protein]-peptidylproline (omega=180) = [protein]-peptidylproline (omega=0)</text>
        <dbReference type="Rhea" id="RHEA:16237"/>
        <dbReference type="Rhea" id="RHEA-COMP:10747"/>
        <dbReference type="Rhea" id="RHEA-COMP:10748"/>
        <dbReference type="ChEBI" id="CHEBI:83833"/>
        <dbReference type="ChEBI" id="CHEBI:83834"/>
        <dbReference type="EC" id="5.2.1.8"/>
    </reaction>
</comment>
<dbReference type="FunFam" id="2.40.100.10:FF:000020">
    <property type="entry name" value="E3 SUMO-protein ligase RanBP2"/>
    <property type="match status" value="1"/>
</dbReference>
<dbReference type="GO" id="GO:0016018">
    <property type="term" value="F:cyclosporin A binding"/>
    <property type="evidence" value="ECO:0007669"/>
    <property type="project" value="TreeGrafter"/>
</dbReference>
<keyword evidence="3" id="KW-0413">Isomerase</keyword>
<reference evidence="5" key="3">
    <citation type="submission" date="2025-09" db="UniProtKB">
        <authorList>
            <consortium name="Ensembl"/>
        </authorList>
    </citation>
    <scope>IDENTIFICATION</scope>
</reference>
<keyword evidence="3" id="KW-0697">Rotamase</keyword>
<name>A0AAY5ESS0_ELEEL</name>
<evidence type="ECO:0000313" key="6">
    <source>
        <dbReference type="Proteomes" id="UP000314983"/>
    </source>
</evidence>
<dbReference type="EC" id="5.2.1.8" evidence="3"/>
<dbReference type="AlphaFoldDB" id="A0AAY5ESS0"/>
<dbReference type="Ensembl" id="ENSEEET00000061020.1">
    <property type="protein sequence ID" value="ENSEEEP00000059447.1"/>
    <property type="gene ID" value="ENSEEEG00000025179.1"/>
</dbReference>
<organism evidence="5 6">
    <name type="scientific">Electrophorus electricus</name>
    <name type="common">Electric eel</name>
    <name type="synonym">Gymnotus electricus</name>
    <dbReference type="NCBI Taxonomy" id="8005"/>
    <lineage>
        <taxon>Eukaryota</taxon>
        <taxon>Metazoa</taxon>
        <taxon>Chordata</taxon>
        <taxon>Craniata</taxon>
        <taxon>Vertebrata</taxon>
        <taxon>Euteleostomi</taxon>
        <taxon>Actinopterygii</taxon>
        <taxon>Neopterygii</taxon>
        <taxon>Teleostei</taxon>
        <taxon>Ostariophysi</taxon>
        <taxon>Gymnotiformes</taxon>
        <taxon>Gymnotoidei</taxon>
        <taxon>Gymnotidae</taxon>
        <taxon>Electrophorus</taxon>
    </lineage>
</organism>